<dbReference type="EMBL" id="CCKQ01010928">
    <property type="protein sequence ID" value="CDW82455.1"/>
    <property type="molecule type" value="Genomic_DNA"/>
</dbReference>
<dbReference type="InParanoid" id="A0A078AJE2"/>
<feature type="compositionally biased region" description="Basic and acidic residues" evidence="5">
    <location>
        <begin position="319"/>
        <end position="330"/>
    </location>
</feature>
<feature type="compositionally biased region" description="Polar residues" evidence="5">
    <location>
        <begin position="286"/>
        <end position="297"/>
    </location>
</feature>
<dbReference type="PANTHER" id="PTHR23119">
    <property type="entry name" value="DISCS LARGE"/>
    <property type="match status" value="1"/>
</dbReference>
<dbReference type="PROSITE" id="PS51450">
    <property type="entry name" value="LRR"/>
    <property type="match status" value="1"/>
</dbReference>
<evidence type="ECO:0000256" key="2">
    <source>
        <dbReference type="ARBA" id="ARBA00022614"/>
    </source>
</evidence>
<dbReference type="SMART" id="SM00248">
    <property type="entry name" value="ANK"/>
    <property type="match status" value="5"/>
</dbReference>
<name>A0A078AJE2_STYLE</name>
<feature type="compositionally biased region" description="Low complexity" evidence="5">
    <location>
        <begin position="1163"/>
        <end position="1180"/>
    </location>
</feature>
<feature type="region of interest" description="Disordered" evidence="5">
    <location>
        <begin position="12"/>
        <end position="32"/>
    </location>
</feature>
<feature type="region of interest" description="Disordered" evidence="5">
    <location>
        <begin position="65"/>
        <end position="90"/>
    </location>
</feature>
<feature type="region of interest" description="Disordered" evidence="5">
    <location>
        <begin position="131"/>
        <end position="154"/>
    </location>
</feature>
<keyword evidence="2" id="KW-0433">Leucine-rich repeat</keyword>
<dbReference type="SMART" id="SM00364">
    <property type="entry name" value="LRR_BAC"/>
    <property type="match status" value="3"/>
</dbReference>
<evidence type="ECO:0000256" key="4">
    <source>
        <dbReference type="ARBA" id="ARBA00023136"/>
    </source>
</evidence>
<feature type="region of interest" description="Disordered" evidence="5">
    <location>
        <begin position="1302"/>
        <end position="1326"/>
    </location>
</feature>
<dbReference type="GO" id="GO:0005886">
    <property type="term" value="C:plasma membrane"/>
    <property type="evidence" value="ECO:0007669"/>
    <property type="project" value="GOC"/>
</dbReference>
<dbReference type="SUPFAM" id="SSF48403">
    <property type="entry name" value="Ankyrin repeat"/>
    <property type="match status" value="1"/>
</dbReference>
<dbReference type="SUPFAM" id="SSF52058">
    <property type="entry name" value="L domain-like"/>
    <property type="match status" value="1"/>
</dbReference>
<keyword evidence="7" id="KW-1185">Reference proteome</keyword>
<gene>
    <name evidence="6" type="primary">Contig10329.g11021</name>
    <name evidence="6" type="ORF">STYLEM_11488</name>
</gene>
<keyword evidence="3" id="KW-0677">Repeat</keyword>
<dbReference type="GO" id="GO:0030054">
    <property type="term" value="C:cell junction"/>
    <property type="evidence" value="ECO:0007669"/>
    <property type="project" value="TreeGrafter"/>
</dbReference>
<dbReference type="InterPro" id="IPR036770">
    <property type="entry name" value="Ankyrin_rpt-contain_sf"/>
</dbReference>
<feature type="compositionally biased region" description="Polar residues" evidence="5">
    <location>
        <begin position="1317"/>
        <end position="1326"/>
    </location>
</feature>
<accession>A0A078AJE2</accession>
<dbReference type="PANTHER" id="PTHR23119:SF51">
    <property type="entry name" value="DISKS LARGE 1 TUMOR SUPPRESSOR PROTEIN"/>
    <property type="match status" value="1"/>
</dbReference>
<reference evidence="6 7" key="1">
    <citation type="submission" date="2014-06" db="EMBL/GenBank/DDBJ databases">
        <authorList>
            <person name="Swart Estienne"/>
        </authorList>
    </citation>
    <scope>NUCLEOTIDE SEQUENCE [LARGE SCALE GENOMIC DNA]</scope>
    <source>
        <strain evidence="6 7">130c</strain>
    </source>
</reference>
<dbReference type="GO" id="GO:0097120">
    <property type="term" value="P:receptor localization to synapse"/>
    <property type="evidence" value="ECO:0007669"/>
    <property type="project" value="TreeGrafter"/>
</dbReference>
<protein>
    <submittedName>
        <fullName evidence="6">Leucine rich repeat family protein</fullName>
    </submittedName>
</protein>
<organism evidence="6 7">
    <name type="scientific">Stylonychia lemnae</name>
    <name type="common">Ciliate</name>
    <dbReference type="NCBI Taxonomy" id="5949"/>
    <lineage>
        <taxon>Eukaryota</taxon>
        <taxon>Sar</taxon>
        <taxon>Alveolata</taxon>
        <taxon>Ciliophora</taxon>
        <taxon>Intramacronucleata</taxon>
        <taxon>Spirotrichea</taxon>
        <taxon>Stichotrichia</taxon>
        <taxon>Sporadotrichida</taxon>
        <taxon>Oxytrichidae</taxon>
        <taxon>Stylonychinae</taxon>
        <taxon>Stylonychia</taxon>
    </lineage>
</organism>
<dbReference type="InterPro" id="IPR001611">
    <property type="entry name" value="Leu-rich_rpt"/>
</dbReference>
<dbReference type="OrthoDB" id="660555at2759"/>
<dbReference type="InterPro" id="IPR032675">
    <property type="entry name" value="LRR_dom_sf"/>
</dbReference>
<dbReference type="GO" id="GO:0098609">
    <property type="term" value="P:cell-cell adhesion"/>
    <property type="evidence" value="ECO:0007669"/>
    <property type="project" value="TreeGrafter"/>
</dbReference>
<dbReference type="GO" id="GO:0019901">
    <property type="term" value="F:protein kinase binding"/>
    <property type="evidence" value="ECO:0007669"/>
    <property type="project" value="TreeGrafter"/>
</dbReference>
<dbReference type="InterPro" id="IPR002110">
    <property type="entry name" value="Ankyrin_rpt"/>
</dbReference>
<evidence type="ECO:0000256" key="3">
    <source>
        <dbReference type="ARBA" id="ARBA00022737"/>
    </source>
</evidence>
<dbReference type="InterPro" id="IPR050614">
    <property type="entry name" value="Synaptic_Scaffolding_LAP-MAGUK"/>
</dbReference>
<dbReference type="GO" id="GO:0045197">
    <property type="term" value="P:establishment or maintenance of epithelial cell apical/basal polarity"/>
    <property type="evidence" value="ECO:0007669"/>
    <property type="project" value="TreeGrafter"/>
</dbReference>
<evidence type="ECO:0000313" key="7">
    <source>
        <dbReference type="Proteomes" id="UP000039865"/>
    </source>
</evidence>
<dbReference type="SMART" id="SM00369">
    <property type="entry name" value="LRR_TYP"/>
    <property type="match status" value="5"/>
</dbReference>
<dbReference type="Proteomes" id="UP000039865">
    <property type="component" value="Unassembled WGS sequence"/>
</dbReference>
<evidence type="ECO:0000256" key="1">
    <source>
        <dbReference type="ARBA" id="ARBA00004370"/>
    </source>
</evidence>
<keyword evidence="4" id="KW-0472">Membrane</keyword>
<dbReference type="InterPro" id="IPR003591">
    <property type="entry name" value="Leu-rich_rpt_typical-subtyp"/>
</dbReference>
<feature type="region of interest" description="Disordered" evidence="5">
    <location>
        <begin position="279"/>
        <end position="336"/>
    </location>
</feature>
<feature type="compositionally biased region" description="Polar residues" evidence="5">
    <location>
        <begin position="1181"/>
        <end position="1191"/>
    </location>
</feature>
<feature type="compositionally biased region" description="Polar residues" evidence="5">
    <location>
        <begin position="77"/>
        <end position="90"/>
    </location>
</feature>
<dbReference type="GO" id="GO:0043113">
    <property type="term" value="P:receptor clustering"/>
    <property type="evidence" value="ECO:0007669"/>
    <property type="project" value="TreeGrafter"/>
</dbReference>
<evidence type="ECO:0000313" key="6">
    <source>
        <dbReference type="EMBL" id="CDW82455.1"/>
    </source>
</evidence>
<feature type="region of interest" description="Disordered" evidence="5">
    <location>
        <begin position="1139"/>
        <end position="1191"/>
    </location>
</feature>
<dbReference type="Gene3D" id="1.25.40.20">
    <property type="entry name" value="Ankyrin repeat-containing domain"/>
    <property type="match status" value="1"/>
</dbReference>
<proteinExistence type="predicted"/>
<evidence type="ECO:0000256" key="5">
    <source>
        <dbReference type="SAM" id="MobiDB-lite"/>
    </source>
</evidence>
<dbReference type="Gene3D" id="3.80.10.10">
    <property type="entry name" value="Ribonuclease Inhibitor"/>
    <property type="match status" value="1"/>
</dbReference>
<comment type="subcellular location">
    <subcellularLocation>
        <location evidence="1">Membrane</location>
    </subcellularLocation>
</comment>
<dbReference type="Pfam" id="PF12796">
    <property type="entry name" value="Ank_2"/>
    <property type="match status" value="1"/>
</dbReference>
<sequence>MFSYIKSVLFGEGQDPSNSKSKHPHNRTQFSQDARYTSANKGGLNSHINVKKSDNQILLTSEMENINDQKKQKRNQSVKNQMYSGQGVISTNKPDLNLSYYKSKMQANSGIPLKNKNDGIETIRVSMESKNQSSANFVQKRVNKEKPPSGIGKNFINLSGVEKIGGVSSLNHHHPTRNQQISIGSSSHYDHSPMVVPITSTEEISLKEYQEMRKLMNCPEPSTVPQSAYVSLLGSGFSQIKERRREKQMMMNLGSTQKLPILEPYLSKVGDQMVASRQAFEDDNDGSQSQNNHSQVNEAEDRKETEQLPLTKDFMGINYDDKEESKSDLKAKRKSHKMIKLNSNNNIVNNYNNDSSDEMNGMDVEFNEMERNVAQKSIRRSVVKDKLNWSCQFGQGVLSKNTKTLDGIQKLFMDSRGAAHAISSLKNNKKLYQISDNSILFDLSMPQKDLKCISINMLSKNLKIIDLQNNKLEVLPEEISELMQLEILKLDYNHLKSLPKRLRQLTKLETLRICNNHITELPDGIEDLVNLRKLMISDNKIRRLTPKIGNLYLLKVLLLHNNQLCEIPTEIHRLNKLNEFSLDWMVYLIPQQPKIMRDSQGLKIIDQIKQFCKAKQNKYSNEEAIQRIQEATSEYKSFADFILYFHKVEPYDINKISFDKKKRGLTLYLCCNGDSYLLESIVNSQQDSNCSAYQVNQFIDLNQIDKEGMNAFMIAIKKNQNEIIKTLLSLSHNRLNLRQYSPTHGSILHLCIYYHKFALALQLIEEKRLNCNSQNANGSIALHLIFANYMIDEVNAEKLSRKLIQDTHNINVLDTNGLTPIHAAIKKFATKALELCRDHNKQVMSNNDSKQQLFDFNMKGKKDHTPLHYSIYKQNYEAFQFLLRENLADIWSMDVLFQTPRRLSLINTPFYKIMFQCERKFIFASAAKHYQEKIKSIQKQITQNIQSNTTQQRNKLTHNRSVDVGLRRLLEISHNMLGEENSLIHLNICHRVVKQELLKDSASKITSRSRVFINQKDNIQIFKKKNSNQEKPSHNVNQQLTQRVTLKKADSQNIKSNNRYNKDQINTSRNQQLFEYKQQQYNNSKMNQNIPHHQNMMIMDAGGANIRQEQNVVNNIFISNLNINLNLNINISIPPSPMSTKGNGSHMESNFSNEESKEFQHATNTNNNNNNTNNMIINNNKSQQPQDSQRSELLNGIVPRLSNRGLNGLYDHHPSNISVRYEDLSVIDDEMPITNKINKNLKPEQIQGLIDKIQPEIYKNITQTFSKNNQMKEQVSGMSPSQRNLKSNIFINVCQFNNNAKTERSNQHNNSEDIEISQYQGKSPRKTNTLKQSFKIINNGFQESSSFVEQNNEAMKRNFSQILQEEPIHTCNNQIDQTKFNSSVKNNDKTFMSYLSNTKFASNSTSQYANTKEIQNNRFFKEYLILTSDKELMSVKYQVLYQFISKLQSMLDHAVIKDAIEISIKIISTVSQRNPIVFELTYMVSQYLTQNQDQNNYLEQIQSQIFYENTQQSQQNIHQKPIINQSLMKAEIINALQIKEVALKLQPKQYPQISSKLNQYLQENKKRVPSNQSRSVTPQVNILNNSTNAMNLKQQLQKQHEFSREFNMMSLDEQRYLEKKIEAKKRINIIHTSIDDGNVTTERFNGTLKLSQLKILSSQHQQVFSPSLKDRIPQSKVNNFTSVRNSQQAEQKTSRLQADKIKSIGKVASQSLQGYQISNNFERKRLNTQNNSHLKKNLFV</sequence>